<keyword evidence="2" id="KW-1185">Reference proteome</keyword>
<name>A0A8J4M0I8_9BACL</name>
<accession>A0A8J4M0I8</accession>
<evidence type="ECO:0000313" key="1">
    <source>
        <dbReference type="EMBL" id="GIQ67519.1"/>
    </source>
</evidence>
<dbReference type="Pfam" id="PF26344">
    <property type="entry name" value="YuzC"/>
    <property type="match status" value="1"/>
</dbReference>
<gene>
    <name evidence="1" type="ORF">XYCOK13_03430</name>
</gene>
<proteinExistence type="predicted"/>
<dbReference type="RefSeq" id="WP_213410116.1">
    <property type="nucleotide sequence ID" value="NZ_BOVK01000005.1"/>
</dbReference>
<evidence type="ECO:0000313" key="2">
    <source>
        <dbReference type="Proteomes" id="UP000677918"/>
    </source>
</evidence>
<reference evidence="1" key="1">
    <citation type="submission" date="2021-04" db="EMBL/GenBank/DDBJ databases">
        <title>Draft genome sequence of Xylanibacillus composti strain K13.</title>
        <authorList>
            <person name="Uke A."/>
            <person name="Chhe C."/>
            <person name="Baramee S."/>
            <person name="Kosugi A."/>
        </authorList>
    </citation>
    <scope>NUCLEOTIDE SEQUENCE</scope>
    <source>
        <strain evidence="1">K13</strain>
    </source>
</reference>
<dbReference type="Proteomes" id="UP000677918">
    <property type="component" value="Unassembled WGS sequence"/>
</dbReference>
<protein>
    <submittedName>
        <fullName evidence="1">Uncharacterized protein</fullName>
    </submittedName>
</protein>
<comment type="caution">
    <text evidence="1">The sequence shown here is derived from an EMBL/GenBank/DDBJ whole genome shotgun (WGS) entry which is preliminary data.</text>
</comment>
<dbReference type="InterPro" id="IPR058870">
    <property type="entry name" value="YuzC"/>
</dbReference>
<organism evidence="1 2">
    <name type="scientific">Xylanibacillus composti</name>
    <dbReference type="NCBI Taxonomy" id="1572762"/>
    <lineage>
        <taxon>Bacteria</taxon>
        <taxon>Bacillati</taxon>
        <taxon>Bacillota</taxon>
        <taxon>Bacilli</taxon>
        <taxon>Bacillales</taxon>
        <taxon>Paenibacillaceae</taxon>
        <taxon>Xylanibacillus</taxon>
    </lineage>
</organism>
<dbReference type="AlphaFoldDB" id="A0A8J4M0I8"/>
<sequence>MYPTVPPFSCPWAYGPYGARPYPPVDTQQFSHAVSSFQSLILSANQVLSSLARPAFAHQFMAAAQAGNHAEVDRLLKSIGSHADIETSYTPSGVAITLREQAAAGSPCCSLTMHLRWGM</sequence>
<dbReference type="EMBL" id="BOVK01000005">
    <property type="protein sequence ID" value="GIQ67519.1"/>
    <property type="molecule type" value="Genomic_DNA"/>
</dbReference>